<comment type="catalytic activity">
    <reaction evidence="28">
        <text>1,2-di-(9Z-octadecenoyl)-sn-glycero-3-phosphocholine + H2O = 1-(9Z-octadecenoyl)-sn-glycero-3-phosphocholine + (9Z)-octadecenoate + H(+)</text>
        <dbReference type="Rhea" id="RHEA:40923"/>
        <dbReference type="ChEBI" id="CHEBI:15377"/>
        <dbReference type="ChEBI" id="CHEBI:15378"/>
        <dbReference type="ChEBI" id="CHEBI:28610"/>
        <dbReference type="ChEBI" id="CHEBI:30823"/>
        <dbReference type="ChEBI" id="CHEBI:74669"/>
    </reaction>
    <physiologicalReaction direction="left-to-right" evidence="28">
        <dbReference type="Rhea" id="RHEA:40924"/>
    </physiologicalReaction>
</comment>
<dbReference type="GO" id="GO:0004622">
    <property type="term" value="F:phosphatidylcholine lysophospholipase activity"/>
    <property type="evidence" value="ECO:0007669"/>
    <property type="project" value="UniProtKB-EC"/>
</dbReference>
<evidence type="ECO:0000256" key="2">
    <source>
        <dbReference type="ARBA" id="ARBA00009979"/>
    </source>
</evidence>
<comment type="similarity">
    <text evidence="2">Belongs to the 'GDSL' lipolytic enzyme family. Phospholipase B1 subfamily.</text>
</comment>
<evidence type="ECO:0000256" key="21">
    <source>
        <dbReference type="ARBA" id="ARBA00047324"/>
    </source>
</evidence>
<comment type="catalytic activity">
    <reaction evidence="14">
        <text>1-hexadecanoyl-2-(9Z,12Z-octadecadienoyl)-sn-glycero-3-phosphocholine + H2O = (9Z,12Z)-octadecadienoate + 1-hexadecanoyl-sn-glycero-3-phosphocholine + H(+)</text>
        <dbReference type="Rhea" id="RHEA:40811"/>
        <dbReference type="ChEBI" id="CHEBI:15377"/>
        <dbReference type="ChEBI" id="CHEBI:15378"/>
        <dbReference type="ChEBI" id="CHEBI:30245"/>
        <dbReference type="ChEBI" id="CHEBI:72998"/>
        <dbReference type="ChEBI" id="CHEBI:73002"/>
    </reaction>
    <physiologicalReaction direction="left-to-right" evidence="14">
        <dbReference type="Rhea" id="RHEA:40812"/>
    </physiologicalReaction>
</comment>
<evidence type="ECO:0000256" key="33">
    <source>
        <dbReference type="ARBA" id="ARBA00048454"/>
    </source>
</evidence>
<dbReference type="GO" id="GO:0004623">
    <property type="term" value="F:phospholipase A2 activity"/>
    <property type="evidence" value="ECO:0007669"/>
    <property type="project" value="UniProtKB-EC"/>
</dbReference>
<evidence type="ECO:0000256" key="29">
    <source>
        <dbReference type="ARBA" id="ARBA00048227"/>
    </source>
</evidence>
<comment type="catalytic activity">
    <reaction evidence="22">
        <text>1,3-dihexadecanoyl-2-(9Z-octadecenoyl)glycerol + H2O = 1-hexadecanoyl-2-(9Z-octadecenoyl)-glycerol + hexadecanoate + H(+)</text>
        <dbReference type="Rhea" id="RHEA:40979"/>
        <dbReference type="ChEBI" id="CHEBI:7896"/>
        <dbReference type="ChEBI" id="CHEBI:15377"/>
        <dbReference type="ChEBI" id="CHEBI:15378"/>
        <dbReference type="ChEBI" id="CHEBI:75585"/>
        <dbReference type="ChEBI" id="CHEBI:75688"/>
    </reaction>
    <physiologicalReaction direction="left-to-right" evidence="22">
        <dbReference type="Rhea" id="RHEA:40980"/>
    </physiologicalReaction>
</comment>
<dbReference type="GO" id="GO:0050253">
    <property type="term" value="F:retinyl-palmitate esterase activity"/>
    <property type="evidence" value="ECO:0007669"/>
    <property type="project" value="TreeGrafter"/>
</dbReference>
<comment type="catalytic activity">
    <reaction evidence="37">
        <text>1,3-dihexadecanoyl-2-(9Z-octadecenoyl)glycerol + H2O = 1,3-dihexadecanoylglycerol + (9Z)-octadecenoate + H(+)</text>
        <dbReference type="Rhea" id="RHEA:40983"/>
        <dbReference type="ChEBI" id="CHEBI:15377"/>
        <dbReference type="ChEBI" id="CHEBI:15378"/>
        <dbReference type="ChEBI" id="CHEBI:30823"/>
        <dbReference type="ChEBI" id="CHEBI:75688"/>
        <dbReference type="ChEBI" id="CHEBI:77619"/>
    </reaction>
    <physiologicalReaction direction="left-to-right" evidence="37">
        <dbReference type="Rhea" id="RHEA:40984"/>
    </physiologicalReaction>
</comment>
<comment type="subcellular location">
    <subcellularLocation>
        <location evidence="1">Apical cell membrane</location>
        <topology evidence="1">Single-pass type I membrane protein</topology>
    </subcellularLocation>
</comment>
<keyword evidence="9" id="KW-1133">Transmembrane helix</keyword>
<name>A0A8B6CC22_MYTGA</name>
<evidence type="ECO:0000256" key="6">
    <source>
        <dbReference type="ARBA" id="ARBA00022729"/>
    </source>
</evidence>
<comment type="catalytic activity">
    <reaction evidence="15">
        <text>a 1,2-diacyl-sn-glycero-3-phosphocholine + H2O = a 1-acyl-sn-glycero-3-phosphocholine + a fatty acid + H(+)</text>
        <dbReference type="Rhea" id="RHEA:15801"/>
        <dbReference type="ChEBI" id="CHEBI:15377"/>
        <dbReference type="ChEBI" id="CHEBI:15378"/>
        <dbReference type="ChEBI" id="CHEBI:28868"/>
        <dbReference type="ChEBI" id="CHEBI:57643"/>
        <dbReference type="ChEBI" id="CHEBI:58168"/>
        <dbReference type="EC" id="3.1.1.4"/>
    </reaction>
    <physiologicalReaction direction="left-to-right" evidence="15">
        <dbReference type="Rhea" id="RHEA:15802"/>
    </physiologicalReaction>
</comment>
<comment type="catalytic activity">
    <reaction evidence="32">
        <text>1,2,3-tri-(9Z-octadecenoyl)-glycerol + H2O = di-(9Z)-octadecenoylglycerol + (9Z)-octadecenoate + H(+)</text>
        <dbReference type="Rhea" id="RHEA:38575"/>
        <dbReference type="ChEBI" id="CHEBI:15377"/>
        <dbReference type="ChEBI" id="CHEBI:15378"/>
        <dbReference type="ChEBI" id="CHEBI:30823"/>
        <dbReference type="ChEBI" id="CHEBI:53753"/>
        <dbReference type="ChEBI" id="CHEBI:75945"/>
    </reaction>
    <physiologicalReaction direction="left-to-right" evidence="32">
        <dbReference type="Rhea" id="RHEA:38576"/>
    </physiologicalReaction>
</comment>
<evidence type="ECO:0000256" key="28">
    <source>
        <dbReference type="ARBA" id="ARBA00048058"/>
    </source>
</evidence>
<feature type="chain" id="PRO_5032888867" description="Phospholipase B1, membrane-associated" evidence="43">
    <location>
        <begin position="19"/>
        <end position="417"/>
    </location>
</feature>
<dbReference type="AlphaFoldDB" id="A0A8B6CC22"/>
<comment type="catalytic activity">
    <reaction evidence="31">
        <text>1-octadecanoyl-2-(9Z,12Z)-octadecadienoyl-sn-glycerol + H2O = 1-octadecanoyl-sn-glycerol + (9Z,12Z)-octadecadienoate + H(+)</text>
        <dbReference type="Rhea" id="RHEA:40927"/>
        <dbReference type="ChEBI" id="CHEBI:15377"/>
        <dbReference type="ChEBI" id="CHEBI:15378"/>
        <dbReference type="ChEBI" id="CHEBI:30245"/>
        <dbReference type="ChEBI" id="CHEBI:75550"/>
        <dbReference type="ChEBI" id="CHEBI:77097"/>
    </reaction>
    <physiologicalReaction direction="left-to-right" evidence="31">
        <dbReference type="Rhea" id="RHEA:40928"/>
    </physiologicalReaction>
</comment>
<evidence type="ECO:0000256" key="25">
    <source>
        <dbReference type="ARBA" id="ARBA00048011"/>
    </source>
</evidence>
<dbReference type="Pfam" id="PF00657">
    <property type="entry name" value="Lipase_GDSL"/>
    <property type="match status" value="1"/>
</dbReference>
<evidence type="ECO:0000256" key="43">
    <source>
        <dbReference type="SAM" id="SignalP"/>
    </source>
</evidence>
<keyword evidence="6 43" id="KW-0732">Signal</keyword>
<accession>A0A8B6CC22</accession>
<evidence type="ECO:0000256" key="26">
    <source>
        <dbReference type="ARBA" id="ARBA00048015"/>
    </source>
</evidence>
<dbReference type="OrthoDB" id="10265800at2759"/>
<keyword evidence="12" id="KW-0325">Glycoprotein</keyword>
<comment type="catalytic activity">
    <reaction evidence="38">
        <text>1-O-hexadecyl-2-(9Z)-octadecenoyl-sn-glycero-3-phosphocholine + H2O = 1-O-hexadecyl-sn-glycero-3-phosphocholine + (9Z)-octadecenoate + H(+)</text>
        <dbReference type="Rhea" id="RHEA:40915"/>
        <dbReference type="ChEBI" id="CHEBI:15377"/>
        <dbReference type="ChEBI" id="CHEBI:15378"/>
        <dbReference type="ChEBI" id="CHEBI:30823"/>
        <dbReference type="ChEBI" id="CHEBI:34112"/>
        <dbReference type="ChEBI" id="CHEBI:64496"/>
    </reaction>
    <physiologicalReaction direction="left-to-right" evidence="38">
        <dbReference type="Rhea" id="RHEA:40916"/>
    </physiologicalReaction>
</comment>
<comment type="catalytic activity">
    <reaction evidence="34">
        <text>1-hexadecanoyl-2-(9Z-octadecenoyl)-sn-glycero-3-phosphoethanolamine + H2O = 1-hexadecanoyl-sn-glycero-3-phosphoethanolamine + (9Z)-octadecenoate + H(+)</text>
        <dbReference type="Rhea" id="RHEA:40911"/>
        <dbReference type="ChEBI" id="CHEBI:15377"/>
        <dbReference type="ChEBI" id="CHEBI:15378"/>
        <dbReference type="ChEBI" id="CHEBI:30823"/>
        <dbReference type="ChEBI" id="CHEBI:73004"/>
        <dbReference type="ChEBI" id="CHEBI:73007"/>
    </reaction>
    <physiologicalReaction direction="left-to-right" evidence="34">
        <dbReference type="Rhea" id="RHEA:40912"/>
    </physiologicalReaction>
</comment>
<comment type="catalytic activity">
    <reaction evidence="30">
        <text>1-hexadecanoyl-2-(9Z,12Z-octadecadienoyl)-sn-glycero-3-phosphocholine + H2O = 2-(9Z,12Z-octadecadienoyl)-sn-glycero-3-phosphocholine + hexadecanoate + H(+)</text>
        <dbReference type="Rhea" id="RHEA:40971"/>
        <dbReference type="ChEBI" id="CHEBI:7896"/>
        <dbReference type="ChEBI" id="CHEBI:15377"/>
        <dbReference type="ChEBI" id="CHEBI:15378"/>
        <dbReference type="ChEBI" id="CHEBI:73002"/>
        <dbReference type="ChEBI" id="CHEBI:76084"/>
    </reaction>
    <physiologicalReaction direction="left-to-right" evidence="30">
        <dbReference type="Rhea" id="RHEA:40972"/>
    </physiologicalReaction>
</comment>
<evidence type="ECO:0000256" key="27">
    <source>
        <dbReference type="ARBA" id="ARBA00048049"/>
    </source>
</evidence>
<comment type="catalytic activity">
    <reaction evidence="35">
        <text>1-hexadecanoyl-sn-glycero-3-phosphocholine + H2O = sn-glycerol 3-phosphocholine + hexadecanoate + H(+)</text>
        <dbReference type="Rhea" id="RHEA:40435"/>
        <dbReference type="ChEBI" id="CHEBI:7896"/>
        <dbReference type="ChEBI" id="CHEBI:15377"/>
        <dbReference type="ChEBI" id="CHEBI:15378"/>
        <dbReference type="ChEBI" id="CHEBI:16870"/>
        <dbReference type="ChEBI" id="CHEBI:72998"/>
    </reaction>
    <physiologicalReaction direction="left-to-right" evidence="35">
        <dbReference type="Rhea" id="RHEA:40436"/>
    </physiologicalReaction>
</comment>
<dbReference type="CDD" id="cd01824">
    <property type="entry name" value="Phospholipase_B_like"/>
    <property type="match status" value="1"/>
</dbReference>
<dbReference type="GO" id="GO:0004806">
    <property type="term" value="F:triacylglycerol lipase activity"/>
    <property type="evidence" value="ECO:0007669"/>
    <property type="project" value="UniProtKB-EC"/>
</dbReference>
<evidence type="ECO:0000256" key="34">
    <source>
        <dbReference type="ARBA" id="ARBA00048613"/>
    </source>
</evidence>
<reference evidence="44" key="1">
    <citation type="submission" date="2018-11" db="EMBL/GenBank/DDBJ databases">
        <authorList>
            <person name="Alioto T."/>
            <person name="Alioto T."/>
        </authorList>
    </citation>
    <scope>NUCLEOTIDE SEQUENCE</scope>
</reference>
<comment type="catalytic activity">
    <reaction evidence="39">
        <text>1-hexadecanoyl-2-(9Z)-octadecenoyl-3-octadecanoyl-sn-glycerol + H2O = 1-hexadecanoyl-3-octadecanoyl-sn-glycerol + (9Z)-octadecenoate + H(+)</text>
        <dbReference type="Rhea" id="RHEA:41103"/>
        <dbReference type="ChEBI" id="CHEBI:15377"/>
        <dbReference type="ChEBI" id="CHEBI:15378"/>
        <dbReference type="ChEBI" id="CHEBI:30823"/>
        <dbReference type="ChEBI" id="CHEBI:77623"/>
        <dbReference type="ChEBI" id="CHEBI:77624"/>
    </reaction>
    <physiologicalReaction direction="left-to-right" evidence="39">
        <dbReference type="Rhea" id="RHEA:41104"/>
    </physiologicalReaction>
</comment>
<comment type="catalytic activity">
    <reaction evidence="21">
        <text>1-hexadecanoyl-2-(9Z)-octadecenoyl-3-octadecanoyl-sn-glycerol + H2O = 2-(9Z-octadecenoyl)-3-octadecanoyl-sn-glycerol + hexadecanoate + H(+)</text>
        <dbReference type="Rhea" id="RHEA:41107"/>
        <dbReference type="ChEBI" id="CHEBI:7896"/>
        <dbReference type="ChEBI" id="CHEBI:15377"/>
        <dbReference type="ChEBI" id="CHEBI:15378"/>
        <dbReference type="ChEBI" id="CHEBI:75558"/>
        <dbReference type="ChEBI" id="CHEBI:77623"/>
    </reaction>
    <physiologicalReaction direction="left-to-right" evidence="21">
        <dbReference type="Rhea" id="RHEA:41108"/>
    </physiologicalReaction>
</comment>
<dbReference type="PANTHER" id="PTHR21325:SF31">
    <property type="entry name" value="GH22081P-RELATED"/>
    <property type="match status" value="1"/>
</dbReference>
<evidence type="ECO:0000256" key="24">
    <source>
        <dbReference type="ARBA" id="ARBA00047459"/>
    </source>
</evidence>
<comment type="catalytic activity">
    <reaction evidence="25">
        <text>2,3-di-(9Z)-octadecenoyl-sn-glycerol + H2O = 3-(9Z-octadecenoyl)-sn-glycerol + (9Z)-octadecenoate + H(+)</text>
        <dbReference type="Rhea" id="RHEA:42604"/>
        <dbReference type="ChEBI" id="CHEBI:15377"/>
        <dbReference type="ChEBI" id="CHEBI:15378"/>
        <dbReference type="ChEBI" id="CHEBI:30823"/>
        <dbReference type="ChEBI" id="CHEBI:75824"/>
        <dbReference type="ChEBI" id="CHEBI:75938"/>
    </reaction>
    <physiologicalReaction direction="left-to-right" evidence="25">
        <dbReference type="Rhea" id="RHEA:42605"/>
    </physiologicalReaction>
</comment>
<evidence type="ECO:0000256" key="30">
    <source>
        <dbReference type="ARBA" id="ARBA00048362"/>
    </source>
</evidence>
<comment type="catalytic activity">
    <reaction evidence="26">
        <text>1-hexadecanoyl-2-(9Z-octadecenoyl)-sn-glycero-3-phospho-(1'-sn-glycerol) + H2O = 1-hexadecanoyl-sn-glycero-3-phospho-(1'-sn-glycerol) + (9Z)-octadecenoate + H(+)</text>
        <dbReference type="Rhea" id="RHEA:40919"/>
        <dbReference type="ChEBI" id="CHEBI:15377"/>
        <dbReference type="ChEBI" id="CHEBI:15378"/>
        <dbReference type="ChEBI" id="CHEBI:30823"/>
        <dbReference type="ChEBI" id="CHEBI:72841"/>
        <dbReference type="ChEBI" id="CHEBI:75158"/>
    </reaction>
    <physiologicalReaction direction="left-to-right" evidence="26">
        <dbReference type="Rhea" id="RHEA:40920"/>
    </physiologicalReaction>
</comment>
<evidence type="ECO:0000256" key="17">
    <source>
        <dbReference type="ARBA" id="ARBA00031182"/>
    </source>
</evidence>
<evidence type="ECO:0000256" key="32">
    <source>
        <dbReference type="ARBA" id="ARBA00048386"/>
    </source>
</evidence>
<dbReference type="InterPro" id="IPR035547">
    <property type="entry name" value="Phospholipase_B"/>
</dbReference>
<dbReference type="GO" id="GO:0006644">
    <property type="term" value="P:phospholipid metabolic process"/>
    <property type="evidence" value="ECO:0007669"/>
    <property type="project" value="TreeGrafter"/>
</dbReference>
<evidence type="ECO:0000256" key="14">
    <source>
        <dbReference type="ARBA" id="ARBA00023408"/>
    </source>
</evidence>
<keyword evidence="45" id="KW-1185">Reference proteome</keyword>
<dbReference type="InterPro" id="IPR036514">
    <property type="entry name" value="SGNH_hydro_sf"/>
</dbReference>
<organism evidence="44 45">
    <name type="scientific">Mytilus galloprovincialis</name>
    <name type="common">Mediterranean mussel</name>
    <dbReference type="NCBI Taxonomy" id="29158"/>
    <lineage>
        <taxon>Eukaryota</taxon>
        <taxon>Metazoa</taxon>
        <taxon>Spiralia</taxon>
        <taxon>Lophotrochozoa</taxon>
        <taxon>Mollusca</taxon>
        <taxon>Bivalvia</taxon>
        <taxon>Autobranchia</taxon>
        <taxon>Pteriomorphia</taxon>
        <taxon>Mytilida</taxon>
        <taxon>Mytiloidea</taxon>
        <taxon>Mytilidae</taxon>
        <taxon>Mytilinae</taxon>
        <taxon>Mytilus</taxon>
    </lineage>
</organism>
<dbReference type="PANTHER" id="PTHR21325">
    <property type="entry name" value="PHOSPHOLIPASE B, PLB1"/>
    <property type="match status" value="1"/>
</dbReference>
<evidence type="ECO:0000256" key="10">
    <source>
        <dbReference type="ARBA" id="ARBA00023098"/>
    </source>
</evidence>
<dbReference type="FunFam" id="3.40.50.1110:FF:000005">
    <property type="entry name" value="Phospholipase B1"/>
    <property type="match status" value="1"/>
</dbReference>
<dbReference type="InterPro" id="IPR038885">
    <property type="entry name" value="PLB1"/>
</dbReference>
<keyword evidence="7" id="KW-0677">Repeat</keyword>
<comment type="catalytic activity">
    <reaction evidence="42">
        <text>2-(9Z-octadecenoyl)-glycerol + H2O = glycerol + (9Z)-octadecenoate + H(+)</text>
        <dbReference type="Rhea" id="RHEA:38491"/>
        <dbReference type="ChEBI" id="CHEBI:15377"/>
        <dbReference type="ChEBI" id="CHEBI:15378"/>
        <dbReference type="ChEBI" id="CHEBI:17754"/>
        <dbReference type="ChEBI" id="CHEBI:30823"/>
        <dbReference type="ChEBI" id="CHEBI:73990"/>
    </reaction>
    <physiologicalReaction direction="left-to-right" evidence="42">
        <dbReference type="Rhea" id="RHEA:38492"/>
    </physiologicalReaction>
</comment>
<evidence type="ECO:0000313" key="45">
    <source>
        <dbReference type="Proteomes" id="UP000596742"/>
    </source>
</evidence>
<keyword evidence="4" id="KW-1003">Cell membrane</keyword>
<evidence type="ECO:0000256" key="20">
    <source>
        <dbReference type="ARBA" id="ARBA00045916"/>
    </source>
</evidence>
<evidence type="ECO:0000256" key="35">
    <source>
        <dbReference type="ARBA" id="ARBA00048656"/>
    </source>
</evidence>
<comment type="catalytic activity">
    <reaction evidence="29">
        <text>1,2-dihexadecanoyl-sn-glycero-3-phosphocholine + H2O = 1-hexadecanoyl-sn-glycero-3-phosphocholine + hexadecanoate + H(+)</text>
        <dbReference type="Rhea" id="RHEA:41223"/>
        <dbReference type="ChEBI" id="CHEBI:7896"/>
        <dbReference type="ChEBI" id="CHEBI:15377"/>
        <dbReference type="ChEBI" id="CHEBI:15378"/>
        <dbReference type="ChEBI" id="CHEBI:72998"/>
        <dbReference type="ChEBI" id="CHEBI:72999"/>
    </reaction>
    <physiologicalReaction direction="left-to-right" evidence="29">
        <dbReference type="Rhea" id="RHEA:41224"/>
    </physiologicalReaction>
</comment>
<evidence type="ECO:0000256" key="36">
    <source>
        <dbReference type="ARBA" id="ARBA00048699"/>
    </source>
</evidence>
<proteinExistence type="inferred from homology"/>
<evidence type="ECO:0000256" key="3">
    <source>
        <dbReference type="ARBA" id="ARBA00015133"/>
    </source>
</evidence>
<keyword evidence="10" id="KW-0443">Lipid metabolism</keyword>
<comment type="catalytic activity">
    <reaction evidence="24">
        <text>1-hexadecanoyl-2-(9Z)-octadecenoyl-3-octadecanoyl-sn-glycerol + H2O = 1-hexadecanoyl-2-(9Z-octadecenoyl)-sn-glycerol + octadecanoate + H(+)</text>
        <dbReference type="Rhea" id="RHEA:41111"/>
        <dbReference type="ChEBI" id="CHEBI:15377"/>
        <dbReference type="ChEBI" id="CHEBI:15378"/>
        <dbReference type="ChEBI" id="CHEBI:25629"/>
        <dbReference type="ChEBI" id="CHEBI:75466"/>
        <dbReference type="ChEBI" id="CHEBI:77623"/>
    </reaction>
    <physiologicalReaction direction="left-to-right" evidence="24">
        <dbReference type="Rhea" id="RHEA:41112"/>
    </physiologicalReaction>
</comment>
<evidence type="ECO:0000256" key="16">
    <source>
        <dbReference type="ARBA" id="ARBA00029723"/>
    </source>
</evidence>
<evidence type="ECO:0000256" key="4">
    <source>
        <dbReference type="ARBA" id="ARBA00022475"/>
    </source>
</evidence>
<evidence type="ECO:0000256" key="18">
    <source>
        <dbReference type="ARBA" id="ARBA00031485"/>
    </source>
</evidence>
<gene>
    <name evidence="44" type="ORF">MGAL_10B069322</name>
</gene>
<comment type="catalytic activity">
    <reaction evidence="23">
        <text>1-(9Z-octadecenoyl)-glycerol + H2O = glycerol + (9Z)-octadecenoate + H(+)</text>
        <dbReference type="Rhea" id="RHEA:38487"/>
        <dbReference type="ChEBI" id="CHEBI:15377"/>
        <dbReference type="ChEBI" id="CHEBI:15378"/>
        <dbReference type="ChEBI" id="CHEBI:17754"/>
        <dbReference type="ChEBI" id="CHEBI:30823"/>
        <dbReference type="ChEBI" id="CHEBI:75342"/>
    </reaction>
    <physiologicalReaction direction="left-to-right" evidence="23">
        <dbReference type="Rhea" id="RHEA:38488"/>
    </physiologicalReaction>
</comment>
<dbReference type="EMBL" id="UYJE01001476">
    <property type="protein sequence ID" value="VDI02408.1"/>
    <property type="molecule type" value="Genomic_DNA"/>
</dbReference>
<comment type="catalytic activity">
    <reaction evidence="13">
        <text>a triacylglycerol + H2O = a diacylglycerol + a fatty acid + H(+)</text>
        <dbReference type="Rhea" id="RHEA:12044"/>
        <dbReference type="ChEBI" id="CHEBI:15377"/>
        <dbReference type="ChEBI" id="CHEBI:15378"/>
        <dbReference type="ChEBI" id="CHEBI:17855"/>
        <dbReference type="ChEBI" id="CHEBI:18035"/>
        <dbReference type="ChEBI" id="CHEBI:28868"/>
        <dbReference type="EC" id="3.1.1.3"/>
    </reaction>
    <physiologicalReaction direction="left-to-right" evidence="13">
        <dbReference type="Rhea" id="RHEA:12045"/>
    </physiologicalReaction>
</comment>
<evidence type="ECO:0000256" key="9">
    <source>
        <dbReference type="ARBA" id="ARBA00022989"/>
    </source>
</evidence>
<evidence type="ECO:0000256" key="13">
    <source>
        <dbReference type="ARBA" id="ARBA00023369"/>
    </source>
</evidence>
<keyword evidence="8 44" id="KW-0378">Hydrolase</keyword>
<dbReference type="Proteomes" id="UP000596742">
    <property type="component" value="Unassembled WGS sequence"/>
</dbReference>
<evidence type="ECO:0000256" key="41">
    <source>
        <dbReference type="ARBA" id="ARBA00049372"/>
    </source>
</evidence>
<comment type="catalytic activity">
    <reaction evidence="40">
        <text>1,2-dihexadecanoyl-sn-glycero-3-phosphocholine + 2 H2O = sn-glycerol 3-phosphocholine + 2 hexadecanoate + 2 H(+)</text>
        <dbReference type="Rhea" id="RHEA:40975"/>
        <dbReference type="ChEBI" id="CHEBI:7896"/>
        <dbReference type="ChEBI" id="CHEBI:15377"/>
        <dbReference type="ChEBI" id="CHEBI:15378"/>
        <dbReference type="ChEBI" id="CHEBI:16870"/>
        <dbReference type="ChEBI" id="CHEBI:72999"/>
    </reaction>
    <physiologicalReaction direction="left-to-right" evidence="40">
        <dbReference type="Rhea" id="RHEA:40976"/>
    </physiologicalReaction>
</comment>
<comment type="caution">
    <text evidence="44">The sequence shown here is derived from an EMBL/GenBank/DDBJ whole genome shotgun (WGS) entry which is preliminary data.</text>
</comment>
<evidence type="ECO:0000256" key="12">
    <source>
        <dbReference type="ARBA" id="ARBA00023180"/>
    </source>
</evidence>
<comment type="catalytic activity">
    <reaction evidence="27">
        <text>a 1-O-alkyl-2-acyl-sn-glycero-3-phosphocholine + H2O = a 1-O-alkyl-sn-glycero-3-phosphocholine + a fatty acid + H(+)</text>
        <dbReference type="Rhea" id="RHEA:36231"/>
        <dbReference type="ChEBI" id="CHEBI:15377"/>
        <dbReference type="ChEBI" id="CHEBI:15378"/>
        <dbReference type="ChEBI" id="CHEBI:28868"/>
        <dbReference type="ChEBI" id="CHEBI:30909"/>
        <dbReference type="ChEBI" id="CHEBI:36702"/>
        <dbReference type="EC" id="3.1.1.4"/>
    </reaction>
    <physiologicalReaction direction="left-to-right" evidence="27">
        <dbReference type="Rhea" id="RHEA:36232"/>
    </physiologicalReaction>
</comment>
<evidence type="ECO:0000256" key="42">
    <source>
        <dbReference type="ARBA" id="ARBA00049461"/>
    </source>
</evidence>
<evidence type="ECO:0000256" key="8">
    <source>
        <dbReference type="ARBA" id="ARBA00022801"/>
    </source>
</evidence>
<evidence type="ECO:0000256" key="1">
    <source>
        <dbReference type="ARBA" id="ARBA00004247"/>
    </source>
</evidence>
<evidence type="ECO:0000313" key="44">
    <source>
        <dbReference type="EMBL" id="VDI02408.1"/>
    </source>
</evidence>
<evidence type="ECO:0000256" key="37">
    <source>
        <dbReference type="ARBA" id="ARBA00048869"/>
    </source>
</evidence>
<dbReference type="Gene3D" id="3.40.50.1110">
    <property type="entry name" value="SGNH hydrolase"/>
    <property type="match status" value="1"/>
</dbReference>
<comment type="function">
    <text evidence="20">Calcium-independent membrane-associated phospholipase that catalyzes complete diacylation of phospholipids by hydrolyzing both sn-1 and sn-2 fatty acyl chains attached to the glycerol backbone (phospholipase B activity). Has dual phospholipase and lysophospholipase activities toward diacylphospholipids. Preferentially cleaves sn-2 ester bonds over sn-1 bonds. Acts as a lipase toward glycerolipid substrates. Hydrolyzes fatty acyl chains of diacylglycerols with preference for the sn-2 position and of triacylglycerols with not positional selectivity. May also hydrolyze long chain retinyl esters such as retinyl palmitate. May contribute to digestion of dietary phospholipids, glycerolipids and retinoids, facilitating lipid absorption at the brush border.</text>
</comment>
<evidence type="ECO:0000256" key="23">
    <source>
        <dbReference type="ARBA" id="ARBA00047438"/>
    </source>
</evidence>
<comment type="catalytic activity">
    <reaction evidence="41">
        <text>1,3-di-(9Z-octadecenoyl)-glycerol + H2O = 1-(9Z-octadecenoyl)-glycerol + (9Z)-octadecenoate + H(+)</text>
        <dbReference type="Rhea" id="RHEA:39939"/>
        <dbReference type="ChEBI" id="CHEBI:15377"/>
        <dbReference type="ChEBI" id="CHEBI:15378"/>
        <dbReference type="ChEBI" id="CHEBI:30823"/>
        <dbReference type="ChEBI" id="CHEBI:75342"/>
        <dbReference type="ChEBI" id="CHEBI:75735"/>
    </reaction>
    <physiologicalReaction direction="left-to-right" evidence="41">
        <dbReference type="Rhea" id="RHEA:39940"/>
    </physiologicalReaction>
</comment>
<dbReference type="InterPro" id="IPR001087">
    <property type="entry name" value="GDSL"/>
</dbReference>
<keyword evidence="5" id="KW-0812">Transmembrane</keyword>
<evidence type="ECO:0000256" key="38">
    <source>
        <dbReference type="ARBA" id="ARBA00048872"/>
    </source>
</evidence>
<dbReference type="SUPFAM" id="SSF52266">
    <property type="entry name" value="SGNH hydrolase"/>
    <property type="match status" value="1"/>
</dbReference>
<protein>
    <recommendedName>
        <fullName evidence="3">Phospholipase B1, membrane-associated</fullName>
    </recommendedName>
    <alternativeName>
        <fullName evidence="16">Lysophospholipase</fullName>
    </alternativeName>
    <alternativeName>
        <fullName evidence="17">Phospholipase A2</fullName>
    </alternativeName>
    <alternativeName>
        <fullName evidence="19">Phospholipase B/lipase</fullName>
    </alternativeName>
    <alternativeName>
        <fullName evidence="18">Triacylglycerol lipase</fullName>
    </alternativeName>
</protein>
<evidence type="ECO:0000256" key="11">
    <source>
        <dbReference type="ARBA" id="ARBA00023136"/>
    </source>
</evidence>
<keyword evidence="11" id="KW-0472">Membrane</keyword>
<comment type="catalytic activity">
    <reaction evidence="33">
        <text>a 1-acyl-sn-glycero-3-phosphocholine + H2O = sn-glycerol 3-phosphocholine + a fatty acid + H(+)</text>
        <dbReference type="Rhea" id="RHEA:15177"/>
        <dbReference type="ChEBI" id="CHEBI:15377"/>
        <dbReference type="ChEBI" id="CHEBI:15378"/>
        <dbReference type="ChEBI" id="CHEBI:16870"/>
        <dbReference type="ChEBI" id="CHEBI:28868"/>
        <dbReference type="ChEBI" id="CHEBI:58168"/>
        <dbReference type="EC" id="3.1.1.5"/>
    </reaction>
    <physiologicalReaction direction="left-to-right" evidence="33">
        <dbReference type="Rhea" id="RHEA:15178"/>
    </physiologicalReaction>
</comment>
<dbReference type="GO" id="GO:0031526">
    <property type="term" value="C:brush border membrane"/>
    <property type="evidence" value="ECO:0007669"/>
    <property type="project" value="TreeGrafter"/>
</dbReference>
<evidence type="ECO:0000256" key="19">
    <source>
        <dbReference type="ARBA" id="ARBA00033022"/>
    </source>
</evidence>
<evidence type="ECO:0000256" key="15">
    <source>
        <dbReference type="ARBA" id="ARBA00023422"/>
    </source>
</evidence>
<evidence type="ECO:0000256" key="31">
    <source>
        <dbReference type="ARBA" id="ARBA00048374"/>
    </source>
</evidence>
<evidence type="ECO:0000256" key="7">
    <source>
        <dbReference type="ARBA" id="ARBA00022737"/>
    </source>
</evidence>
<evidence type="ECO:0000256" key="40">
    <source>
        <dbReference type="ARBA" id="ARBA00049363"/>
    </source>
</evidence>
<sequence length="417" mass="45955">MGRFVALIFLACIASCYGNDTFWNRYVEFFNETLPNNSTLMEMWREHLKTWPGVSKTRAKYPMPPFNCHLSHAHNGHHATNVHELHPGDIRVVAALGDSLTAGNGILATNIFGDLVEYRGHSWCIGGDGSLDSPILTMPNILKKFGQFLYGYSTGTGGRGSAGSRLNKADPGDTSYNMPEQAAMLVNSLKSDANVRYNDDWKLVTLFVGGNDLCDACNDHNKYSGANYANNIKQALDILHASVPKVLVNVVQIFDIAPIAAMNGGFLCNLVHSFVCPCGKDKNNAALLDGFTRAYQDQTKALIDSGRYDTRSDFTAVLQPFFTNTRPPTHSGTNMVDLSYFSPDCFHFNEKGHGAAALSLWNNMFEAPGSKQLSWHLDQDFHCPGTHGDVTSHFKRLGLKCGQRRDFTAEILSEGNL</sequence>
<comment type="catalytic activity">
    <reaction evidence="36">
        <text>1-hexadecanoyl-2-(9Z-octadecenoyl)-sn-glycero-3-phosphocholine + H2O = 1-hexadecanoyl-sn-glycero-3-phosphocholine + (9Z)-octadecenoate + H(+)</text>
        <dbReference type="Rhea" id="RHEA:38779"/>
        <dbReference type="ChEBI" id="CHEBI:15377"/>
        <dbReference type="ChEBI" id="CHEBI:15378"/>
        <dbReference type="ChEBI" id="CHEBI:30823"/>
        <dbReference type="ChEBI" id="CHEBI:72998"/>
        <dbReference type="ChEBI" id="CHEBI:73001"/>
    </reaction>
    <physiologicalReaction direction="left-to-right" evidence="36">
        <dbReference type="Rhea" id="RHEA:38780"/>
    </physiologicalReaction>
</comment>
<evidence type="ECO:0000256" key="22">
    <source>
        <dbReference type="ARBA" id="ARBA00047363"/>
    </source>
</evidence>
<evidence type="ECO:0000256" key="5">
    <source>
        <dbReference type="ARBA" id="ARBA00022692"/>
    </source>
</evidence>
<feature type="signal peptide" evidence="43">
    <location>
        <begin position="1"/>
        <end position="18"/>
    </location>
</feature>
<evidence type="ECO:0000256" key="39">
    <source>
        <dbReference type="ARBA" id="ARBA00048939"/>
    </source>
</evidence>